<evidence type="ECO:0000313" key="2">
    <source>
        <dbReference type="Proteomes" id="UP000283627"/>
    </source>
</evidence>
<sequence>MRFLRFAGLFSFPFNLGLRFKTHLFVGDLLRGRFGCNSCLFRRHSLRFGQCDQACLFGSDLLRGSFSCNSCLFRRHSLRFGQCDQACLFGSDLLCGSFSCNPCLFDRHSLRLGQRSQACLLSGTGCGLLVDARQFGSSPLGFLFRRQSRLIIGLHSGQPLVNFDLLLVEYLD</sequence>
<gene>
    <name evidence="1" type="ORF">BK665_10350</name>
</gene>
<evidence type="ECO:0000313" key="1">
    <source>
        <dbReference type="EMBL" id="RON54719.1"/>
    </source>
</evidence>
<dbReference type="EMBL" id="MOBP01000006">
    <property type="protein sequence ID" value="RON54719.1"/>
    <property type="molecule type" value="Genomic_DNA"/>
</dbReference>
<comment type="caution">
    <text evidence="1">The sequence shown here is derived from an EMBL/GenBank/DDBJ whole genome shotgun (WGS) entry which is preliminary data.</text>
</comment>
<accession>A0A423KLH8</accession>
<proteinExistence type="predicted"/>
<name>A0A423KLH8_9PSED</name>
<reference evidence="1 2" key="1">
    <citation type="submission" date="2016-10" db="EMBL/GenBank/DDBJ databases">
        <title>Comparative genome analysis of multiple Pseudomonas spp. focuses on biocontrol and plant growth promoting traits.</title>
        <authorList>
            <person name="Tao X.-Y."/>
            <person name="Taylor C.G."/>
        </authorList>
    </citation>
    <scope>NUCLEOTIDE SEQUENCE [LARGE SCALE GENOMIC DNA]</scope>
    <source>
        <strain evidence="1 2">39A2</strain>
    </source>
</reference>
<dbReference type="AlphaFoldDB" id="A0A423KLH8"/>
<protein>
    <submittedName>
        <fullName evidence="1">Uncharacterized protein</fullName>
    </submittedName>
</protein>
<dbReference type="Proteomes" id="UP000283627">
    <property type="component" value="Unassembled WGS sequence"/>
</dbReference>
<organism evidence="1 2">
    <name type="scientific">Pseudomonas frederiksbergensis</name>
    <dbReference type="NCBI Taxonomy" id="104087"/>
    <lineage>
        <taxon>Bacteria</taxon>
        <taxon>Pseudomonadati</taxon>
        <taxon>Pseudomonadota</taxon>
        <taxon>Gammaproteobacteria</taxon>
        <taxon>Pseudomonadales</taxon>
        <taxon>Pseudomonadaceae</taxon>
        <taxon>Pseudomonas</taxon>
    </lineage>
</organism>